<accession>A0ABR2MY18</accession>
<dbReference type="EMBL" id="JBBWWR010000003">
    <property type="protein sequence ID" value="KAK8968823.1"/>
    <property type="molecule type" value="Genomic_DNA"/>
</dbReference>
<organism evidence="2 3">
    <name type="scientific">Platanthera guangdongensis</name>
    <dbReference type="NCBI Taxonomy" id="2320717"/>
    <lineage>
        <taxon>Eukaryota</taxon>
        <taxon>Viridiplantae</taxon>
        <taxon>Streptophyta</taxon>
        <taxon>Embryophyta</taxon>
        <taxon>Tracheophyta</taxon>
        <taxon>Spermatophyta</taxon>
        <taxon>Magnoliopsida</taxon>
        <taxon>Liliopsida</taxon>
        <taxon>Asparagales</taxon>
        <taxon>Orchidaceae</taxon>
        <taxon>Orchidoideae</taxon>
        <taxon>Orchideae</taxon>
        <taxon>Orchidinae</taxon>
        <taxon>Platanthera</taxon>
    </lineage>
</organism>
<dbReference type="Proteomes" id="UP001412067">
    <property type="component" value="Unassembled WGS sequence"/>
</dbReference>
<dbReference type="SUPFAM" id="SSF54277">
    <property type="entry name" value="CAD &amp; PB1 domains"/>
    <property type="match status" value="1"/>
</dbReference>
<gene>
    <name evidence="2" type="ORF">KSP40_PGU005559</name>
</gene>
<dbReference type="PANTHER" id="PTHR31066:SF97">
    <property type="entry name" value="OS03G0401100 PROTEIN"/>
    <property type="match status" value="1"/>
</dbReference>
<evidence type="ECO:0000259" key="1">
    <source>
        <dbReference type="SMART" id="SM00666"/>
    </source>
</evidence>
<comment type="caution">
    <text evidence="2">The sequence shown here is derived from an EMBL/GenBank/DDBJ whole genome shotgun (WGS) entry which is preliminary data.</text>
</comment>
<name>A0ABR2MY18_9ASPA</name>
<protein>
    <recommendedName>
        <fullName evidence="1">PB1 domain-containing protein</fullName>
    </recommendedName>
</protein>
<reference evidence="2 3" key="1">
    <citation type="journal article" date="2022" name="Nat. Plants">
        <title>Genomes of leafy and leafless Platanthera orchids illuminate the evolution of mycoheterotrophy.</title>
        <authorList>
            <person name="Li M.H."/>
            <person name="Liu K.W."/>
            <person name="Li Z."/>
            <person name="Lu H.C."/>
            <person name="Ye Q.L."/>
            <person name="Zhang D."/>
            <person name="Wang J.Y."/>
            <person name="Li Y.F."/>
            <person name="Zhong Z.M."/>
            <person name="Liu X."/>
            <person name="Yu X."/>
            <person name="Liu D.K."/>
            <person name="Tu X.D."/>
            <person name="Liu B."/>
            <person name="Hao Y."/>
            <person name="Liao X.Y."/>
            <person name="Jiang Y.T."/>
            <person name="Sun W.H."/>
            <person name="Chen J."/>
            <person name="Chen Y.Q."/>
            <person name="Ai Y."/>
            <person name="Zhai J.W."/>
            <person name="Wu S.S."/>
            <person name="Zhou Z."/>
            <person name="Hsiao Y.Y."/>
            <person name="Wu W.L."/>
            <person name="Chen Y.Y."/>
            <person name="Lin Y.F."/>
            <person name="Hsu J.L."/>
            <person name="Li C.Y."/>
            <person name="Wang Z.W."/>
            <person name="Zhao X."/>
            <person name="Zhong W.Y."/>
            <person name="Ma X.K."/>
            <person name="Ma L."/>
            <person name="Huang J."/>
            <person name="Chen G.Z."/>
            <person name="Huang M.Z."/>
            <person name="Huang L."/>
            <person name="Peng D.H."/>
            <person name="Luo Y.B."/>
            <person name="Zou S.Q."/>
            <person name="Chen S.P."/>
            <person name="Lan S."/>
            <person name="Tsai W.C."/>
            <person name="Van de Peer Y."/>
            <person name="Liu Z.J."/>
        </authorList>
    </citation>
    <scope>NUCLEOTIDE SEQUENCE [LARGE SCALE GENOMIC DNA]</scope>
    <source>
        <strain evidence="2">Lor288</strain>
    </source>
</reference>
<evidence type="ECO:0000313" key="2">
    <source>
        <dbReference type="EMBL" id="KAK8968823.1"/>
    </source>
</evidence>
<proteinExistence type="predicted"/>
<dbReference type="SMART" id="SM00666">
    <property type="entry name" value="PB1"/>
    <property type="match status" value="1"/>
</dbReference>
<feature type="domain" description="PB1" evidence="1">
    <location>
        <begin position="19"/>
        <end position="101"/>
    </location>
</feature>
<keyword evidence="3" id="KW-1185">Reference proteome</keyword>
<dbReference type="PANTHER" id="PTHR31066">
    <property type="entry name" value="OS05G0427100 PROTEIN-RELATED"/>
    <property type="match status" value="1"/>
</dbReference>
<dbReference type="Pfam" id="PF00564">
    <property type="entry name" value="PB1"/>
    <property type="match status" value="1"/>
</dbReference>
<evidence type="ECO:0000313" key="3">
    <source>
        <dbReference type="Proteomes" id="UP001412067"/>
    </source>
</evidence>
<dbReference type="InterPro" id="IPR000270">
    <property type="entry name" value="PB1_dom"/>
</dbReference>
<dbReference type="InterPro" id="IPR053198">
    <property type="entry name" value="Gynoecium_Dev_Regulator"/>
</dbReference>
<dbReference type="Gene3D" id="3.10.20.90">
    <property type="entry name" value="Phosphatidylinositol 3-kinase Catalytic Subunit, Chain A, domain 1"/>
    <property type="match status" value="1"/>
</dbReference>
<sequence>MSAEKILAICQFGGDFMTINDGSMIYNGGEAHVIDIDRNMSFHELVAEISDMFNCDMDMHSIKYFLRNNKRVLITISNDKDLRRMVDYNSDSTVDVYILKVENRYLN</sequence>